<dbReference type="Pfam" id="PF05523">
    <property type="entry name" value="FdtA"/>
    <property type="match status" value="1"/>
</dbReference>
<dbReference type="Gene3D" id="3.40.630.30">
    <property type="match status" value="1"/>
</dbReference>
<dbReference type="AlphaFoldDB" id="A0A645A0M0"/>
<reference evidence="2" key="1">
    <citation type="submission" date="2019-08" db="EMBL/GenBank/DDBJ databases">
        <authorList>
            <person name="Kucharzyk K."/>
            <person name="Murdoch R.W."/>
            <person name="Higgins S."/>
            <person name="Loffler F."/>
        </authorList>
    </citation>
    <scope>NUCLEOTIDE SEQUENCE</scope>
</reference>
<comment type="caution">
    <text evidence="2">The sequence shown here is derived from an EMBL/GenBank/DDBJ whole genome shotgun (WGS) entry which is preliminary data.</text>
</comment>
<dbReference type="PANTHER" id="PTHR43415">
    <property type="entry name" value="SPERMIDINE N(1)-ACETYLTRANSFERASE"/>
    <property type="match status" value="1"/>
</dbReference>
<gene>
    <name evidence="2" type="ORF">SDC9_93179</name>
</gene>
<dbReference type="InterPro" id="IPR014710">
    <property type="entry name" value="RmlC-like_jellyroll"/>
</dbReference>
<dbReference type="SUPFAM" id="SSF51182">
    <property type="entry name" value="RmlC-like cupins"/>
    <property type="match status" value="1"/>
</dbReference>
<dbReference type="SUPFAM" id="SSF55729">
    <property type="entry name" value="Acyl-CoA N-acyltransferases (Nat)"/>
    <property type="match status" value="1"/>
</dbReference>
<proteinExistence type="predicted"/>
<dbReference type="InterPro" id="IPR011051">
    <property type="entry name" value="RmlC_Cupin_sf"/>
</dbReference>
<dbReference type="EMBL" id="VSSQ01011293">
    <property type="protein sequence ID" value="MPM46476.1"/>
    <property type="molecule type" value="Genomic_DNA"/>
</dbReference>
<dbReference type="GO" id="GO:0016747">
    <property type="term" value="F:acyltransferase activity, transferring groups other than amino-acyl groups"/>
    <property type="evidence" value="ECO:0007669"/>
    <property type="project" value="InterPro"/>
</dbReference>
<evidence type="ECO:0000259" key="1">
    <source>
        <dbReference type="PROSITE" id="PS51186"/>
    </source>
</evidence>
<dbReference type="InterPro" id="IPR008894">
    <property type="entry name" value="QdtA_cupin_dom"/>
</dbReference>
<organism evidence="2">
    <name type="scientific">bioreactor metagenome</name>
    <dbReference type="NCBI Taxonomy" id="1076179"/>
    <lineage>
        <taxon>unclassified sequences</taxon>
        <taxon>metagenomes</taxon>
        <taxon>ecological metagenomes</taxon>
    </lineage>
</organism>
<dbReference type="Pfam" id="PF13302">
    <property type="entry name" value="Acetyltransf_3"/>
    <property type="match status" value="1"/>
</dbReference>
<sequence length="313" mass="36403">MYIRKLKMEDAPLMLEWMHDEDVVRDLAANFMEKTIDDCKAFIAESEKTRDNLHLAIASDSDEYMGTVSLKHIDLENGSAELGITVRKVTMGKGYSWFGMVEIIRKAFEELNLTSVYWCVSNDNKRACRFYDKHGFHQMVDVSSDILFRYEGKDNLRWYSVLVGDDYQNEALTRGNVAGCKVINIKTIQTVNAGELSFFEANNEIPFTPKRIYYISKVPEGVRRGFHAHKELKQLLFCPYGKIQIILDDGDIREEITLSDPSIGIIIEKPIWREMLWMQKDSVLCVAASDYYKVEDYIRSYDEFLQYRKEILV</sequence>
<dbReference type="InterPro" id="IPR000182">
    <property type="entry name" value="GNAT_dom"/>
</dbReference>
<protein>
    <recommendedName>
        <fullName evidence="1">N-acetyltransferase domain-containing protein</fullName>
    </recommendedName>
</protein>
<dbReference type="CDD" id="cd20292">
    <property type="entry name" value="cupin_QdtA-like"/>
    <property type="match status" value="1"/>
</dbReference>
<dbReference type="Gene3D" id="2.60.120.10">
    <property type="entry name" value="Jelly Rolls"/>
    <property type="match status" value="1"/>
</dbReference>
<accession>A0A645A0M0</accession>
<evidence type="ECO:0000313" key="2">
    <source>
        <dbReference type="EMBL" id="MPM46476.1"/>
    </source>
</evidence>
<dbReference type="PROSITE" id="PS51186">
    <property type="entry name" value="GNAT"/>
    <property type="match status" value="1"/>
</dbReference>
<feature type="domain" description="N-acetyltransferase" evidence="1">
    <location>
        <begin position="1"/>
        <end position="157"/>
    </location>
</feature>
<dbReference type="PANTHER" id="PTHR43415:SF3">
    <property type="entry name" value="GNAT-FAMILY ACETYLTRANSFERASE"/>
    <property type="match status" value="1"/>
</dbReference>
<dbReference type="InterPro" id="IPR016181">
    <property type="entry name" value="Acyl_CoA_acyltransferase"/>
</dbReference>
<name>A0A645A0M0_9ZZZZ</name>